<keyword evidence="1" id="KW-0732">Signal</keyword>
<dbReference type="InterPro" id="IPR005184">
    <property type="entry name" value="DUF306_Meta_HslJ"/>
</dbReference>
<organism evidence="3 4">
    <name type="scientific">Bacteroides graminisolvens</name>
    <dbReference type="NCBI Taxonomy" id="477666"/>
    <lineage>
        <taxon>Bacteria</taxon>
        <taxon>Pseudomonadati</taxon>
        <taxon>Bacteroidota</taxon>
        <taxon>Bacteroidia</taxon>
        <taxon>Bacteroidales</taxon>
        <taxon>Bacteroidaceae</taxon>
        <taxon>Bacteroides</taxon>
    </lineage>
</organism>
<dbReference type="Gene3D" id="2.40.128.270">
    <property type="match status" value="1"/>
</dbReference>
<sequence>MKKVSILIFTFCLILSSCATSKRAQQEVSITATQWKLITVATSSKELKPSEENPVTLKIENNQASGNSGCNYFSGPVELKEKSLKFGDLASTRKYCMESMEIENAVLKALSETDNYRIKDNKLELRKGSQTLATFAIAN</sequence>
<proteinExistence type="predicted"/>
<evidence type="ECO:0000259" key="2">
    <source>
        <dbReference type="Pfam" id="PF03724"/>
    </source>
</evidence>
<evidence type="ECO:0000313" key="3">
    <source>
        <dbReference type="EMBL" id="HCK24970.1"/>
    </source>
</evidence>
<name>A0A3D2SHH6_9BACE</name>
<evidence type="ECO:0000313" key="4">
    <source>
        <dbReference type="Proteomes" id="UP000263098"/>
    </source>
</evidence>
<dbReference type="PANTHER" id="PTHR35535">
    <property type="entry name" value="HEAT SHOCK PROTEIN HSLJ"/>
    <property type="match status" value="1"/>
</dbReference>
<accession>A0A3D2SHH6</accession>
<dbReference type="InterPro" id="IPR038670">
    <property type="entry name" value="HslJ-like_sf"/>
</dbReference>
<dbReference type="PANTHER" id="PTHR35535:SF1">
    <property type="entry name" value="HEAT SHOCK PROTEIN HSLJ"/>
    <property type="match status" value="1"/>
</dbReference>
<reference evidence="3 4" key="1">
    <citation type="journal article" date="2018" name="Nat. Biotechnol.">
        <title>A standardized bacterial taxonomy based on genome phylogeny substantially revises the tree of life.</title>
        <authorList>
            <person name="Parks D.H."/>
            <person name="Chuvochina M."/>
            <person name="Waite D.W."/>
            <person name="Rinke C."/>
            <person name="Skarshewski A."/>
            <person name="Chaumeil P.A."/>
            <person name="Hugenholtz P."/>
        </authorList>
    </citation>
    <scope>NUCLEOTIDE SEQUENCE [LARGE SCALE GENOMIC DNA]</scope>
    <source>
        <strain evidence="3">UBA9667</strain>
    </source>
</reference>
<dbReference type="AlphaFoldDB" id="A0A3D2SHH6"/>
<feature type="chain" id="PRO_5017582971" description="DUF306 domain-containing protein" evidence="1">
    <location>
        <begin position="20"/>
        <end position="139"/>
    </location>
</feature>
<dbReference type="InterPro" id="IPR053147">
    <property type="entry name" value="Hsp_HslJ-like"/>
</dbReference>
<dbReference type="PROSITE" id="PS51257">
    <property type="entry name" value="PROKAR_LIPOPROTEIN"/>
    <property type="match status" value="1"/>
</dbReference>
<dbReference type="Proteomes" id="UP000263098">
    <property type="component" value="Unassembled WGS sequence"/>
</dbReference>
<feature type="domain" description="DUF306" evidence="2">
    <location>
        <begin position="29"/>
        <end position="135"/>
    </location>
</feature>
<evidence type="ECO:0000256" key="1">
    <source>
        <dbReference type="SAM" id="SignalP"/>
    </source>
</evidence>
<gene>
    <name evidence="3" type="ORF">DHW31_09365</name>
</gene>
<comment type="caution">
    <text evidence="3">The sequence shown here is derived from an EMBL/GenBank/DDBJ whole genome shotgun (WGS) entry which is preliminary data.</text>
</comment>
<dbReference type="EMBL" id="DPVG01000342">
    <property type="protein sequence ID" value="HCK24970.1"/>
    <property type="molecule type" value="Genomic_DNA"/>
</dbReference>
<dbReference type="Pfam" id="PF03724">
    <property type="entry name" value="META"/>
    <property type="match status" value="1"/>
</dbReference>
<feature type="signal peptide" evidence="1">
    <location>
        <begin position="1"/>
        <end position="19"/>
    </location>
</feature>
<protein>
    <recommendedName>
        <fullName evidence="2">DUF306 domain-containing protein</fullName>
    </recommendedName>
</protein>